<dbReference type="PANTHER" id="PTHR36115:SF6">
    <property type="entry name" value="PROLINE-RICH ANTIGEN HOMOLOG"/>
    <property type="match status" value="1"/>
</dbReference>
<proteinExistence type="predicted"/>
<comment type="subcellular location">
    <subcellularLocation>
        <location evidence="1">Cell membrane</location>
        <topology evidence="1">Multi-pass membrane protein</topology>
    </subcellularLocation>
</comment>
<feature type="transmembrane region" description="Helical" evidence="6">
    <location>
        <begin position="37"/>
        <end position="57"/>
    </location>
</feature>
<dbReference type="eggNOG" id="COG1714">
    <property type="taxonomic scope" value="Bacteria"/>
</dbReference>
<accession>K6W6V1</accession>
<protein>
    <recommendedName>
        <fullName evidence="7">RDD domain-containing protein</fullName>
    </recommendedName>
</protein>
<evidence type="ECO:0000313" key="9">
    <source>
        <dbReference type="Proteomes" id="UP000008363"/>
    </source>
</evidence>
<evidence type="ECO:0000313" key="8">
    <source>
        <dbReference type="EMBL" id="GAB89451.1"/>
    </source>
</evidence>
<dbReference type="STRING" id="1108045.GORHZ_062_00250"/>
<comment type="caution">
    <text evidence="8">The sequence shown here is derived from an EMBL/GenBank/DDBJ whole genome shotgun (WGS) entry which is preliminary data.</text>
</comment>
<dbReference type="InterPro" id="IPR010432">
    <property type="entry name" value="RDD"/>
</dbReference>
<reference evidence="8 9" key="1">
    <citation type="submission" date="2012-08" db="EMBL/GenBank/DDBJ databases">
        <title>Whole genome shotgun sequence of Gordonia rhizosphera NBRC 16068.</title>
        <authorList>
            <person name="Takarada H."/>
            <person name="Isaki S."/>
            <person name="Hosoyama A."/>
            <person name="Tsuchikane K."/>
            <person name="Katsumata H."/>
            <person name="Baba S."/>
            <person name="Ohji S."/>
            <person name="Yamazaki S."/>
            <person name="Fujita N."/>
        </authorList>
    </citation>
    <scope>NUCLEOTIDE SEQUENCE [LARGE SCALE GENOMIC DNA]</scope>
    <source>
        <strain evidence="8 9">NBRC 16068</strain>
    </source>
</reference>
<organism evidence="8 9">
    <name type="scientific">Gordonia rhizosphera NBRC 16068</name>
    <dbReference type="NCBI Taxonomy" id="1108045"/>
    <lineage>
        <taxon>Bacteria</taxon>
        <taxon>Bacillati</taxon>
        <taxon>Actinomycetota</taxon>
        <taxon>Actinomycetes</taxon>
        <taxon>Mycobacteriales</taxon>
        <taxon>Gordoniaceae</taxon>
        <taxon>Gordonia</taxon>
    </lineage>
</organism>
<dbReference type="AlphaFoldDB" id="K6W6V1"/>
<evidence type="ECO:0000256" key="4">
    <source>
        <dbReference type="ARBA" id="ARBA00022989"/>
    </source>
</evidence>
<dbReference type="GO" id="GO:0005886">
    <property type="term" value="C:plasma membrane"/>
    <property type="evidence" value="ECO:0007669"/>
    <property type="project" value="UniProtKB-SubCell"/>
</dbReference>
<evidence type="ECO:0000256" key="6">
    <source>
        <dbReference type="SAM" id="Phobius"/>
    </source>
</evidence>
<feature type="transmembrane region" description="Helical" evidence="6">
    <location>
        <begin position="115"/>
        <end position="136"/>
    </location>
</feature>
<dbReference type="Pfam" id="PF06271">
    <property type="entry name" value="RDD"/>
    <property type="match status" value="1"/>
</dbReference>
<evidence type="ECO:0000256" key="1">
    <source>
        <dbReference type="ARBA" id="ARBA00004651"/>
    </source>
</evidence>
<evidence type="ECO:0000256" key="5">
    <source>
        <dbReference type="ARBA" id="ARBA00023136"/>
    </source>
</evidence>
<gene>
    <name evidence="8" type="ORF">GORHZ_062_00250</name>
</gene>
<dbReference type="InterPro" id="IPR051791">
    <property type="entry name" value="Pra-immunoreactive"/>
</dbReference>
<evidence type="ECO:0000256" key="2">
    <source>
        <dbReference type="ARBA" id="ARBA00022475"/>
    </source>
</evidence>
<feature type="domain" description="RDD" evidence="7">
    <location>
        <begin position="22"/>
        <end position="148"/>
    </location>
</feature>
<evidence type="ECO:0000256" key="3">
    <source>
        <dbReference type="ARBA" id="ARBA00022692"/>
    </source>
</evidence>
<keyword evidence="3 6" id="KW-0812">Transmembrane</keyword>
<evidence type="ECO:0000259" key="7">
    <source>
        <dbReference type="Pfam" id="PF06271"/>
    </source>
</evidence>
<name>K6W6V1_9ACTN</name>
<keyword evidence="2" id="KW-1003">Cell membrane</keyword>
<dbReference type="Proteomes" id="UP000008363">
    <property type="component" value="Unassembled WGS sequence"/>
</dbReference>
<dbReference type="EMBL" id="BAHC01000062">
    <property type="protein sequence ID" value="GAB89451.1"/>
    <property type="molecule type" value="Genomic_DNA"/>
</dbReference>
<feature type="transmembrane region" description="Helical" evidence="6">
    <location>
        <begin position="69"/>
        <end position="91"/>
    </location>
</feature>
<keyword evidence="9" id="KW-1185">Reference proteome</keyword>
<sequence length="156" mass="17055">MTRMTDGRPDADHHLIHDSEKTAGIVSRGIGAVVDLVTVWLMLGAGYVGLALAQMVIRGADLNIPKPGLVFTTAAFVLVSIAYNTACWAISGRTAGCVVMGLRVKGRKRERMRPAVALIRAVLYTFFAIGLFWVALDLRRRSIQDILLGTRVVYSR</sequence>
<keyword evidence="5 6" id="KW-0472">Membrane</keyword>
<keyword evidence="4 6" id="KW-1133">Transmembrane helix</keyword>
<dbReference type="PANTHER" id="PTHR36115">
    <property type="entry name" value="PROLINE-RICH ANTIGEN HOMOLOG-RELATED"/>
    <property type="match status" value="1"/>
</dbReference>